<dbReference type="SMART" id="SM00091">
    <property type="entry name" value="PAS"/>
    <property type="match status" value="2"/>
</dbReference>
<dbReference type="GO" id="GO:0003824">
    <property type="term" value="F:catalytic activity"/>
    <property type="evidence" value="ECO:0007669"/>
    <property type="project" value="UniProtKB-ARBA"/>
</dbReference>
<dbReference type="Pfam" id="PF13426">
    <property type="entry name" value="PAS_9"/>
    <property type="match status" value="2"/>
</dbReference>
<organism evidence="5 6">
    <name type="scientific">Methylomonas methanica</name>
    <dbReference type="NCBI Taxonomy" id="421"/>
    <lineage>
        <taxon>Bacteria</taxon>
        <taxon>Pseudomonadati</taxon>
        <taxon>Pseudomonadota</taxon>
        <taxon>Gammaproteobacteria</taxon>
        <taxon>Methylococcales</taxon>
        <taxon>Methylococcaceae</taxon>
        <taxon>Methylomonas</taxon>
    </lineage>
</organism>
<feature type="domain" description="GGDEF" evidence="4">
    <location>
        <begin position="494"/>
        <end position="628"/>
    </location>
</feature>
<feature type="domain" description="PAS" evidence="3">
    <location>
        <begin position="348"/>
        <end position="383"/>
    </location>
</feature>
<dbReference type="InterPro" id="IPR052163">
    <property type="entry name" value="DGC-Regulatory_Protein"/>
</dbReference>
<dbReference type="AlphaFoldDB" id="A0A177M4W1"/>
<comment type="cofactor">
    <cofactor evidence="1">
        <name>Mg(2+)</name>
        <dbReference type="ChEBI" id="CHEBI:18420"/>
    </cofactor>
</comment>
<proteinExistence type="predicted"/>
<dbReference type="InterPro" id="IPR000160">
    <property type="entry name" value="GGDEF_dom"/>
</dbReference>
<evidence type="ECO:0008006" key="7">
    <source>
        <dbReference type="Google" id="ProtNLM"/>
    </source>
</evidence>
<dbReference type="PANTHER" id="PTHR46663:SF2">
    <property type="entry name" value="GGDEF DOMAIN-CONTAINING PROTEIN"/>
    <property type="match status" value="1"/>
</dbReference>
<dbReference type="NCBIfam" id="TIGR00254">
    <property type="entry name" value="GGDEF"/>
    <property type="match status" value="1"/>
</dbReference>
<dbReference type="CDD" id="cd01949">
    <property type="entry name" value="GGDEF"/>
    <property type="match status" value="1"/>
</dbReference>
<dbReference type="InterPro" id="IPR043128">
    <property type="entry name" value="Rev_trsase/Diguanyl_cyclase"/>
</dbReference>
<dbReference type="InterPro" id="IPR029787">
    <property type="entry name" value="Nucleotide_cyclase"/>
</dbReference>
<evidence type="ECO:0000313" key="6">
    <source>
        <dbReference type="Proteomes" id="UP000078090"/>
    </source>
</evidence>
<evidence type="ECO:0000259" key="4">
    <source>
        <dbReference type="PROSITE" id="PS50887"/>
    </source>
</evidence>
<dbReference type="Pfam" id="PF00990">
    <property type="entry name" value="GGDEF"/>
    <property type="match status" value="1"/>
</dbReference>
<dbReference type="Gene3D" id="3.30.70.270">
    <property type="match status" value="1"/>
</dbReference>
<dbReference type="PROSITE" id="PS50887">
    <property type="entry name" value="GGDEF"/>
    <property type="match status" value="1"/>
</dbReference>
<dbReference type="SUPFAM" id="SSF55073">
    <property type="entry name" value="Nucleotide cyclase"/>
    <property type="match status" value="1"/>
</dbReference>
<comment type="caution">
    <text evidence="5">The sequence shown here is derived from an EMBL/GenBank/DDBJ whole genome shotgun (WGS) entry which is preliminary data.</text>
</comment>
<dbReference type="Pfam" id="PF10114">
    <property type="entry name" value="PocR"/>
    <property type="match status" value="1"/>
</dbReference>
<protein>
    <recommendedName>
        <fullName evidence="7">PAS domain S-box-containing protein/diguanylate cyclase (GGDEF)-like protein</fullName>
    </recommendedName>
</protein>
<feature type="coiled-coil region" evidence="2">
    <location>
        <begin position="173"/>
        <end position="211"/>
    </location>
</feature>
<accession>A0A177M4W1</accession>
<dbReference type="InterPro" id="IPR000014">
    <property type="entry name" value="PAS"/>
</dbReference>
<evidence type="ECO:0000259" key="3">
    <source>
        <dbReference type="PROSITE" id="PS50112"/>
    </source>
</evidence>
<gene>
    <name evidence="5" type="ORF">A1332_18675</name>
</gene>
<dbReference type="InterPro" id="IPR018771">
    <property type="entry name" value="PocR_dom"/>
</dbReference>
<dbReference type="RefSeq" id="WP_064009826.1">
    <property type="nucleotide sequence ID" value="NZ_LUUG01000097.1"/>
</dbReference>
<evidence type="ECO:0000256" key="2">
    <source>
        <dbReference type="SAM" id="Coils"/>
    </source>
</evidence>
<dbReference type="Gene3D" id="3.30.450.20">
    <property type="entry name" value="PAS domain"/>
    <property type="match status" value="2"/>
</dbReference>
<dbReference type="PROSITE" id="PS50112">
    <property type="entry name" value="PAS"/>
    <property type="match status" value="2"/>
</dbReference>
<dbReference type="PANTHER" id="PTHR46663">
    <property type="entry name" value="DIGUANYLATE CYCLASE DGCT-RELATED"/>
    <property type="match status" value="1"/>
</dbReference>
<name>A0A177M4W1_METMH</name>
<dbReference type="Proteomes" id="UP000078090">
    <property type="component" value="Unassembled WGS sequence"/>
</dbReference>
<sequence length="630" mass="71067">MSENTIKYAQLVDLASLQTLMDDLYRVIGIPNAIIDTDGIVITNAGWQDACVKFHRVNHNTCSNCIESDTALVESMLKGERFAIYKCLNGLVDSAMPIIVEGRHVANIFTGQCFIEPPDLEFFRGQARRYGFEENSYLQSISKVPVIPKQRLETITEMYAQLAQAFAKHGADRLQQKQAAAKLAELNNELNRRVEERTEQLIQNNQHLLLEKRALAASEARLSALFKHMSSGVAVYRASEDGRDFIIIGFNKAAEQIEKITRKELIGKKLTEMFPGVFEFGLFDVLQRVAKTGTPEAFPPSFYRDERIQGWRENYVYKLPGGEIVSIYNDVTERKLAEKALHLTQFSVDRATECLYWITADARFQFVNNTACQVLGYSREELLTFSVMDIDKELKAENWPAHWQEVKQKGALKMEAIHRCKDGREIPVEVAANYLVFEGLEYNCAFVRDISERKALQAELERQARIDYLTGIANRRYFMEQGEAELARTDRYGNPLSVLMLDIDYFKAVNDNYGHAAGDQALQKLGSILVEVLREIDIPGRMGGEEFAILLPETGLLKAIDVAERLRSVVANSVIPVESGLELQFTVSIGVATLTDKNSSIGDLLNLADKGLYQAKHSGRNKVCSFSQQQ</sequence>
<evidence type="ECO:0000313" key="5">
    <source>
        <dbReference type="EMBL" id="OAI00574.1"/>
    </source>
</evidence>
<dbReference type="SUPFAM" id="SSF55785">
    <property type="entry name" value="PYP-like sensor domain (PAS domain)"/>
    <property type="match status" value="2"/>
</dbReference>
<dbReference type="SMART" id="SM00267">
    <property type="entry name" value="GGDEF"/>
    <property type="match status" value="1"/>
</dbReference>
<dbReference type="NCBIfam" id="TIGR00229">
    <property type="entry name" value="sensory_box"/>
    <property type="match status" value="1"/>
</dbReference>
<dbReference type="FunFam" id="3.30.70.270:FF:000001">
    <property type="entry name" value="Diguanylate cyclase domain protein"/>
    <property type="match status" value="1"/>
</dbReference>
<feature type="domain" description="PAS" evidence="3">
    <location>
        <begin position="218"/>
        <end position="280"/>
    </location>
</feature>
<dbReference type="EMBL" id="LUUG01000097">
    <property type="protein sequence ID" value="OAI00574.1"/>
    <property type="molecule type" value="Genomic_DNA"/>
</dbReference>
<dbReference type="OrthoDB" id="9812358at2"/>
<evidence type="ECO:0000256" key="1">
    <source>
        <dbReference type="ARBA" id="ARBA00001946"/>
    </source>
</evidence>
<dbReference type="CDD" id="cd00130">
    <property type="entry name" value="PAS"/>
    <property type="match status" value="2"/>
</dbReference>
<keyword evidence="2" id="KW-0175">Coiled coil</keyword>
<reference evidence="5 6" key="1">
    <citation type="submission" date="2016-03" db="EMBL/GenBank/DDBJ databases">
        <authorList>
            <person name="Ploux O."/>
        </authorList>
    </citation>
    <scope>NUCLEOTIDE SEQUENCE [LARGE SCALE GENOMIC DNA]</scope>
    <source>
        <strain evidence="5 6">R-45363</strain>
    </source>
</reference>
<dbReference type="InterPro" id="IPR035965">
    <property type="entry name" value="PAS-like_dom_sf"/>
</dbReference>